<feature type="compositionally biased region" description="Basic residues" evidence="1">
    <location>
        <begin position="123"/>
        <end position="132"/>
    </location>
</feature>
<dbReference type="KEGG" id="elk:111161391"/>
<feature type="compositionally biased region" description="Low complexity" evidence="1">
    <location>
        <begin position="180"/>
        <end position="195"/>
    </location>
</feature>
<feature type="region of interest" description="Disordered" evidence="1">
    <location>
        <begin position="31"/>
        <end position="207"/>
    </location>
</feature>
<evidence type="ECO:0000313" key="2">
    <source>
        <dbReference type="Proteomes" id="UP000248482"/>
    </source>
</evidence>
<dbReference type="RefSeq" id="XP_022380719.1">
    <property type="nucleotide sequence ID" value="XM_022525011.1"/>
</dbReference>
<dbReference type="Proteomes" id="UP000248482">
    <property type="component" value="Unplaced"/>
</dbReference>
<reference evidence="3" key="1">
    <citation type="submission" date="2025-08" db="UniProtKB">
        <authorList>
            <consortium name="RefSeq"/>
        </authorList>
    </citation>
    <scope>IDENTIFICATION</scope>
    <source>
        <tissue evidence="3">Blood</tissue>
    </source>
</reference>
<protein>
    <submittedName>
        <fullName evidence="3">Uncharacterized protein LOC111161391</fullName>
    </submittedName>
</protein>
<feature type="compositionally biased region" description="Low complexity" evidence="1">
    <location>
        <begin position="87"/>
        <end position="102"/>
    </location>
</feature>
<sequence length="255" mass="25976">MEVFFFAARGQEYVPHADSARPCVRAPAPPGPCLVPGDQSPSSGSPGVLSGPAFHSGGPPAAATATSRPAETRARARPPAIGDTQRARSPGAALPPRASAPGSRRRRRRRARAAQVKEEKKGGKNRKQRRLQQRSAAGLGQAGRRTREPAIQGRGGSHPGRAGLKKKSRRRRPLLREGGPRAACSGRGAAAPRPGAEIRREPAGGQAEAAAAAAGAAAAAAAAAAASPPHMTPLFVPVISASGSRVSSVPSCRAA</sequence>
<accession>A0A2Y9LAU4</accession>
<evidence type="ECO:0000313" key="3">
    <source>
        <dbReference type="RefSeq" id="XP_022380719.1"/>
    </source>
</evidence>
<name>A0A2Y9LAU4_ENHLU</name>
<dbReference type="GeneID" id="111161391"/>
<keyword evidence="2" id="KW-1185">Reference proteome</keyword>
<feature type="compositionally biased region" description="Low complexity" evidence="1">
    <location>
        <begin position="40"/>
        <end position="52"/>
    </location>
</feature>
<dbReference type="AlphaFoldDB" id="A0A2Y9LAU4"/>
<organism evidence="2 3">
    <name type="scientific">Enhydra lutris kenyoni</name>
    <name type="common">northern sea otter</name>
    <dbReference type="NCBI Taxonomy" id="391180"/>
    <lineage>
        <taxon>Eukaryota</taxon>
        <taxon>Metazoa</taxon>
        <taxon>Chordata</taxon>
        <taxon>Craniata</taxon>
        <taxon>Vertebrata</taxon>
        <taxon>Euteleostomi</taxon>
        <taxon>Mammalia</taxon>
        <taxon>Eutheria</taxon>
        <taxon>Laurasiatheria</taxon>
        <taxon>Carnivora</taxon>
        <taxon>Caniformia</taxon>
        <taxon>Musteloidea</taxon>
        <taxon>Mustelidae</taxon>
        <taxon>Lutrinae</taxon>
        <taxon>Enhydra</taxon>
    </lineage>
</organism>
<evidence type="ECO:0000256" key="1">
    <source>
        <dbReference type="SAM" id="MobiDB-lite"/>
    </source>
</evidence>
<feature type="compositionally biased region" description="Basic residues" evidence="1">
    <location>
        <begin position="163"/>
        <end position="173"/>
    </location>
</feature>
<gene>
    <name evidence="3" type="primary">LOC111161391</name>
</gene>
<proteinExistence type="predicted"/>
<feature type="compositionally biased region" description="Basic residues" evidence="1">
    <location>
        <begin position="103"/>
        <end position="112"/>
    </location>
</feature>
<feature type="compositionally biased region" description="Low complexity" evidence="1">
    <location>
        <begin position="59"/>
        <end position="69"/>
    </location>
</feature>